<organism evidence="1 2">
    <name type="scientific">Delftia tsuruhatensis</name>
    <dbReference type="NCBI Taxonomy" id="180282"/>
    <lineage>
        <taxon>Bacteria</taxon>
        <taxon>Pseudomonadati</taxon>
        <taxon>Pseudomonadota</taxon>
        <taxon>Betaproteobacteria</taxon>
        <taxon>Burkholderiales</taxon>
        <taxon>Comamonadaceae</taxon>
        <taxon>Delftia</taxon>
    </lineage>
</organism>
<reference evidence="1 2" key="1">
    <citation type="submission" date="2016-09" db="EMBL/GenBank/DDBJ databases">
        <title>Complete genome sequence of Deltia acidovorans CM13 isolated from murine proximal colonic tissue.</title>
        <authorList>
            <person name="Saffarian A."/>
        </authorList>
    </citation>
    <scope>NUCLEOTIDE SEQUENCE [LARGE SCALE GENOMIC DNA]</scope>
    <source>
        <strain evidence="1 2">CM13</strain>
    </source>
</reference>
<accession>A0ABN4SI62</accession>
<dbReference type="EMBL" id="CP017420">
    <property type="protein sequence ID" value="AOV01872.1"/>
    <property type="molecule type" value="Genomic_DNA"/>
</dbReference>
<protein>
    <submittedName>
        <fullName evidence="1">Uncharacterized protein</fullName>
    </submittedName>
</protein>
<evidence type="ECO:0000313" key="1">
    <source>
        <dbReference type="EMBL" id="AOV01872.1"/>
    </source>
</evidence>
<dbReference type="Proteomes" id="UP000095607">
    <property type="component" value="Chromosome"/>
</dbReference>
<dbReference type="RefSeq" id="WP_046240258.1">
    <property type="nucleotide sequence ID" value="NZ_CBCSDN010000019.1"/>
</dbReference>
<name>A0ABN4SI62_9BURK</name>
<sequence>MSLAPLLALHEALQEAEQFAAGFENDPHQETDVGLLLKKLRGQVDVVRVTIDITRAQAAAEAANATLPAPEQQLASCDLSPDEYTRWAQLLDPLIKYAGRPGDWGRQTALGMLTMRLLQVRETLKQQMGEAV</sequence>
<gene>
    <name evidence="1" type="ORF">BI380_11135</name>
</gene>
<evidence type="ECO:0000313" key="2">
    <source>
        <dbReference type="Proteomes" id="UP000095607"/>
    </source>
</evidence>
<proteinExistence type="predicted"/>
<keyword evidence="2" id="KW-1185">Reference proteome</keyword>